<dbReference type="GO" id="GO:0003676">
    <property type="term" value="F:nucleic acid binding"/>
    <property type="evidence" value="ECO:0007669"/>
    <property type="project" value="InterPro"/>
</dbReference>
<dbReference type="GO" id="GO:0006421">
    <property type="term" value="P:asparaginyl-tRNA aminoacylation"/>
    <property type="evidence" value="ECO:0007669"/>
    <property type="project" value="TreeGrafter"/>
</dbReference>
<dbReference type="Pfam" id="PF00152">
    <property type="entry name" value="tRNA-synt_2"/>
    <property type="match status" value="1"/>
</dbReference>
<dbReference type="InterPro" id="IPR006195">
    <property type="entry name" value="aa-tRNA-synth_II"/>
</dbReference>
<dbReference type="GO" id="GO:0004816">
    <property type="term" value="F:asparagine-tRNA ligase activity"/>
    <property type="evidence" value="ECO:0007669"/>
    <property type="project" value="UniProtKB-EC"/>
</dbReference>
<dbReference type="Proteomes" id="UP000485367">
    <property type="component" value="Unassembled WGS sequence"/>
</dbReference>
<evidence type="ECO:0000256" key="1">
    <source>
        <dbReference type="ARBA" id="ARBA00022598"/>
    </source>
</evidence>
<dbReference type="CDD" id="cd04100">
    <property type="entry name" value="Asp_Lys_Asn_RS_N"/>
    <property type="match status" value="1"/>
</dbReference>
<evidence type="ECO:0000259" key="6">
    <source>
        <dbReference type="PROSITE" id="PS50862"/>
    </source>
</evidence>
<evidence type="ECO:0000256" key="4">
    <source>
        <dbReference type="ARBA" id="ARBA00022917"/>
    </source>
</evidence>
<keyword evidence="1 7" id="KW-0436">Ligase</keyword>
<dbReference type="GO" id="GO:0005524">
    <property type="term" value="F:ATP binding"/>
    <property type="evidence" value="ECO:0007669"/>
    <property type="project" value="UniProtKB-KW"/>
</dbReference>
<dbReference type="PANTHER" id="PTHR22594:SF34">
    <property type="entry name" value="ASPARAGINE--TRNA LIGASE, MITOCHONDRIAL-RELATED"/>
    <property type="match status" value="1"/>
</dbReference>
<dbReference type="InterPro" id="IPR004364">
    <property type="entry name" value="Aa-tRNA-synt_II"/>
</dbReference>
<evidence type="ECO:0000256" key="3">
    <source>
        <dbReference type="ARBA" id="ARBA00022840"/>
    </source>
</evidence>
<dbReference type="Gene3D" id="2.40.50.140">
    <property type="entry name" value="Nucleic acid-binding proteins"/>
    <property type="match status" value="1"/>
</dbReference>
<dbReference type="InterPro" id="IPR012340">
    <property type="entry name" value="NA-bd_OB-fold"/>
</dbReference>
<protein>
    <submittedName>
        <fullName evidence="7">Asparagine--tRNA ligase</fullName>
        <ecNumber evidence="7">6.1.1.22</ecNumber>
    </submittedName>
</protein>
<dbReference type="SUPFAM" id="SSF50249">
    <property type="entry name" value="Nucleic acid-binding proteins"/>
    <property type="match status" value="1"/>
</dbReference>
<gene>
    <name evidence="7" type="primary">asnS</name>
    <name evidence="7" type="ORF">BWY43_00280</name>
</gene>
<dbReference type="PROSITE" id="PS50862">
    <property type="entry name" value="AA_TRNA_LIGASE_II"/>
    <property type="match status" value="1"/>
</dbReference>
<sequence>MTVREATSQAGRDVSFRGWLAQRRDHGGVMFLDIADSSGSVQVVVEAETSNGLYETAEAISHESCVEVNGRVVAGRAGNNEIVANDIRCISSARKPVLPYPRSKFDVFDEKHADHVLRNYHLYMRNPQLIAIMRFRSELMRIVRDWFYENDFIEFNAPILTPATLYEEDTALNIEVHGENIFLTQCAGFYLEAAAQALDRVFNMGPSFRGETSRSKRHMIEYWHIKAEMLHGSRNDIIDLVEAIVAHIVEQCQIGCADLIRAVGRGFCADGARIPYPRISYADAVDHLNRVKCQTNFGEGIGADAEGVLEDLLGGPYWIVGIPRSVEPFPYVIDPDDRRVTMVADLITSNRCGELLGVAEKISDPDMLCERMMEKGKWESPSYEFVKDVHQAGCAPHIAFGMGLERLIRWLLNLPHVRYATAFPRLVRRSIYP</sequence>
<organism evidence="7">
    <name type="scientific">candidate division WS2 bacterium ADurb.Bin280</name>
    <dbReference type="NCBI Taxonomy" id="1852829"/>
    <lineage>
        <taxon>Bacteria</taxon>
        <taxon>candidate division WS2</taxon>
    </lineage>
</organism>
<proteinExistence type="predicted"/>
<keyword evidence="4" id="KW-0648">Protein biosynthesis</keyword>
<feature type="domain" description="Aminoacyl-transfer RNA synthetases class-II family profile" evidence="6">
    <location>
        <begin position="133"/>
        <end position="433"/>
    </location>
</feature>
<reference evidence="7" key="1">
    <citation type="submission" date="2017-02" db="EMBL/GenBank/DDBJ databases">
        <title>Delving into the versatile metabolic prowess of the omnipresent phylum Bacteroidetes.</title>
        <authorList>
            <person name="Nobu M.K."/>
            <person name="Mei R."/>
            <person name="Narihiro T."/>
            <person name="Kuroda K."/>
            <person name="Liu W.-T."/>
        </authorList>
    </citation>
    <scope>NUCLEOTIDE SEQUENCE</scope>
    <source>
        <strain evidence="7">ADurb.Bin280</strain>
    </source>
</reference>
<dbReference type="InterPro" id="IPR004365">
    <property type="entry name" value="NA-bd_OB_tRNA"/>
</dbReference>
<keyword evidence="2" id="KW-0547">Nucleotide-binding</keyword>
<dbReference type="Gene3D" id="3.30.930.10">
    <property type="entry name" value="Bira Bifunctional Protein, Domain 2"/>
    <property type="match status" value="1"/>
</dbReference>
<accession>A0A1V5SED9</accession>
<evidence type="ECO:0000313" key="7">
    <source>
        <dbReference type="EMBL" id="OQA52909.1"/>
    </source>
</evidence>
<name>A0A1V5SED9_9BACT</name>
<dbReference type="InterPro" id="IPR045864">
    <property type="entry name" value="aa-tRNA-synth_II/BPL/LPL"/>
</dbReference>
<dbReference type="EC" id="6.1.1.22" evidence="7"/>
<comment type="caution">
    <text evidence="7">The sequence shown here is derived from an EMBL/GenBank/DDBJ whole genome shotgun (WGS) entry which is preliminary data.</text>
</comment>
<dbReference type="EMBL" id="MWBO01000017">
    <property type="protein sequence ID" value="OQA52909.1"/>
    <property type="molecule type" value="Genomic_DNA"/>
</dbReference>
<keyword evidence="3" id="KW-0067">ATP-binding</keyword>
<dbReference type="Pfam" id="PF01336">
    <property type="entry name" value="tRNA_anti-codon"/>
    <property type="match status" value="1"/>
</dbReference>
<dbReference type="PANTHER" id="PTHR22594">
    <property type="entry name" value="ASPARTYL/LYSYL-TRNA SYNTHETASE"/>
    <property type="match status" value="1"/>
</dbReference>
<dbReference type="SUPFAM" id="SSF55681">
    <property type="entry name" value="Class II aaRS and biotin synthetases"/>
    <property type="match status" value="1"/>
</dbReference>
<dbReference type="AlphaFoldDB" id="A0A1V5SED9"/>
<evidence type="ECO:0000256" key="5">
    <source>
        <dbReference type="ARBA" id="ARBA00023146"/>
    </source>
</evidence>
<evidence type="ECO:0000256" key="2">
    <source>
        <dbReference type="ARBA" id="ARBA00022741"/>
    </source>
</evidence>
<keyword evidence="5" id="KW-0030">Aminoacyl-tRNA synthetase</keyword>